<evidence type="ECO:0000256" key="7">
    <source>
        <dbReference type="SAM" id="MobiDB-lite"/>
    </source>
</evidence>
<dbReference type="CDD" id="cd00087">
    <property type="entry name" value="FReD"/>
    <property type="match status" value="1"/>
</dbReference>
<dbReference type="AlphaFoldDB" id="A0A7T8JXI3"/>
<dbReference type="OrthoDB" id="6361951at2759"/>
<keyword evidence="2" id="KW-0964">Secreted</keyword>
<dbReference type="GO" id="GO:0005576">
    <property type="term" value="C:extracellular region"/>
    <property type="evidence" value="ECO:0007669"/>
    <property type="project" value="UniProtKB-SubCell"/>
</dbReference>
<dbReference type="PANTHER" id="PTHR47221">
    <property type="entry name" value="FIBRINOGEN ALPHA CHAIN"/>
    <property type="match status" value="1"/>
</dbReference>
<dbReference type="InterPro" id="IPR020837">
    <property type="entry name" value="Fibrinogen_CS"/>
</dbReference>
<evidence type="ECO:0000256" key="6">
    <source>
        <dbReference type="ARBA" id="ARBA00023180"/>
    </source>
</evidence>
<dbReference type="Pfam" id="PF00147">
    <property type="entry name" value="Fibrinogen_C"/>
    <property type="match status" value="1"/>
</dbReference>
<dbReference type="EMBL" id="CP045903">
    <property type="protein sequence ID" value="QQP38892.1"/>
    <property type="molecule type" value="Genomic_DNA"/>
</dbReference>
<feature type="domain" description="Fibrinogen C-terminal" evidence="8">
    <location>
        <begin position="115"/>
        <end position="341"/>
    </location>
</feature>
<dbReference type="PROSITE" id="PS51406">
    <property type="entry name" value="FIBRINOGEN_C_2"/>
    <property type="match status" value="1"/>
</dbReference>
<gene>
    <name evidence="9" type="ORF">FKW44_019595</name>
</gene>
<keyword evidence="3" id="KW-0732">Signal</keyword>
<dbReference type="PROSITE" id="PS00514">
    <property type="entry name" value="FIBRINOGEN_C_1"/>
    <property type="match status" value="1"/>
</dbReference>
<dbReference type="SUPFAM" id="SSF56496">
    <property type="entry name" value="Fibrinogen C-terminal domain-like"/>
    <property type="match status" value="1"/>
</dbReference>
<evidence type="ECO:0000256" key="2">
    <source>
        <dbReference type="ARBA" id="ARBA00022525"/>
    </source>
</evidence>
<accession>A0A7T8JXI3</accession>
<keyword evidence="4" id="KW-0175">Coiled coil</keyword>
<comment type="subcellular location">
    <subcellularLocation>
        <location evidence="1">Secreted</location>
    </subcellularLocation>
</comment>
<dbReference type="Proteomes" id="UP000595437">
    <property type="component" value="Chromosome 14"/>
</dbReference>
<organism evidence="9 10">
    <name type="scientific">Caligus rogercresseyi</name>
    <name type="common">Sea louse</name>
    <dbReference type="NCBI Taxonomy" id="217165"/>
    <lineage>
        <taxon>Eukaryota</taxon>
        <taxon>Metazoa</taxon>
        <taxon>Ecdysozoa</taxon>
        <taxon>Arthropoda</taxon>
        <taxon>Crustacea</taxon>
        <taxon>Multicrustacea</taxon>
        <taxon>Hexanauplia</taxon>
        <taxon>Copepoda</taxon>
        <taxon>Siphonostomatoida</taxon>
        <taxon>Caligidae</taxon>
        <taxon>Caligus</taxon>
    </lineage>
</organism>
<reference evidence="10" key="1">
    <citation type="submission" date="2021-01" db="EMBL/GenBank/DDBJ databases">
        <title>Caligus Genome Assembly.</title>
        <authorList>
            <person name="Gallardo-Escarate C."/>
        </authorList>
    </citation>
    <scope>NUCLEOTIDE SEQUENCE [LARGE SCALE GENOMIC DNA]</scope>
</reference>
<evidence type="ECO:0000256" key="1">
    <source>
        <dbReference type="ARBA" id="ARBA00004613"/>
    </source>
</evidence>
<name>A0A7T8JXI3_CALRO</name>
<evidence type="ECO:0000313" key="10">
    <source>
        <dbReference type="Proteomes" id="UP000595437"/>
    </source>
</evidence>
<evidence type="ECO:0000313" key="9">
    <source>
        <dbReference type="EMBL" id="QQP38892.1"/>
    </source>
</evidence>
<dbReference type="PANTHER" id="PTHR47221:SF6">
    <property type="entry name" value="FIBRINOGEN ALPHA CHAIN"/>
    <property type="match status" value="1"/>
</dbReference>
<dbReference type="Gene3D" id="3.90.215.10">
    <property type="entry name" value="Gamma Fibrinogen, chain A, domain 1"/>
    <property type="match status" value="1"/>
</dbReference>
<evidence type="ECO:0000256" key="5">
    <source>
        <dbReference type="ARBA" id="ARBA00023157"/>
    </source>
</evidence>
<keyword evidence="5" id="KW-1015">Disulfide bond</keyword>
<dbReference type="NCBIfam" id="NF040941">
    <property type="entry name" value="GGGWT_bact"/>
    <property type="match status" value="1"/>
</dbReference>
<keyword evidence="10" id="KW-1185">Reference proteome</keyword>
<evidence type="ECO:0000259" key="8">
    <source>
        <dbReference type="PROSITE" id="PS51406"/>
    </source>
</evidence>
<dbReference type="SMART" id="SM00186">
    <property type="entry name" value="FBG"/>
    <property type="match status" value="1"/>
</dbReference>
<dbReference type="InterPro" id="IPR037579">
    <property type="entry name" value="FIB_ANG-like"/>
</dbReference>
<keyword evidence="6" id="KW-0325">Glycoprotein</keyword>
<dbReference type="InterPro" id="IPR002181">
    <property type="entry name" value="Fibrinogen_a/b/g_C_dom"/>
</dbReference>
<dbReference type="InterPro" id="IPR036056">
    <property type="entry name" value="Fibrinogen-like_C"/>
</dbReference>
<proteinExistence type="predicted"/>
<feature type="region of interest" description="Disordered" evidence="7">
    <location>
        <begin position="336"/>
        <end position="356"/>
    </location>
</feature>
<evidence type="ECO:0000256" key="3">
    <source>
        <dbReference type="ARBA" id="ARBA00022729"/>
    </source>
</evidence>
<dbReference type="InterPro" id="IPR014716">
    <property type="entry name" value="Fibrinogen_a/b/g_C_1"/>
</dbReference>
<evidence type="ECO:0000256" key="4">
    <source>
        <dbReference type="ARBA" id="ARBA00023054"/>
    </source>
</evidence>
<protein>
    <submittedName>
        <fullName evidence="9">Techylectin-5B</fullName>
    </submittedName>
</protein>
<sequence length="356" mass="40792">MKTKTFKTEMEMAMINSAQMETAMVKTAQRKTVMAKTAQRKTVIVKTAQMEIAMVKTAQMEITMVKTAQMEIAMVKTAQTEIAMVKTAQMGILVVKTETTIRKIKTAQTKMEIQTIKTAQTESCSEIQKEDDSSASGIYTLILDGKQKEVYCEMKNGDGWTVLQRRGEFENEENYFYRNWEEYRDGFGELEGEHWIGLEAMFELTNQKKKVDLRFILEDYEGNRTAVTLVEFRVANEESGYRLFYKGIINHSRSKYPLLGRSVPAKGTKFSALDMDNDEWKGNCAVRFSGGWWYSACHNSNINGLNLRGTHKSFGNGVNWFHFRGYHYSLKATEMKIKPTSPRPNKNNGLDRRPPS</sequence>